<evidence type="ECO:0000256" key="9">
    <source>
        <dbReference type="ARBA" id="ARBA00022984"/>
    </source>
</evidence>
<protein>
    <recommendedName>
        <fullName evidence="17">Probable peptidoglycan glycosyltransferase FtsW</fullName>
        <ecNumber evidence="19">2.4.99.28</ecNumber>
    </recommendedName>
    <alternativeName>
        <fullName evidence="18">Cell division protein FtsW</fullName>
    </alternativeName>
    <alternativeName>
        <fullName evidence="15">Cell wall polymerase</fullName>
    </alternativeName>
    <alternativeName>
        <fullName evidence="14">Peptidoglycan polymerase</fullName>
    </alternativeName>
</protein>
<evidence type="ECO:0000313" key="24">
    <source>
        <dbReference type="Proteomes" id="UP000249254"/>
    </source>
</evidence>
<feature type="region of interest" description="Disordered" evidence="21">
    <location>
        <begin position="1"/>
        <end position="20"/>
    </location>
</feature>
<keyword evidence="8" id="KW-0133">Cell shape</keyword>
<evidence type="ECO:0000256" key="3">
    <source>
        <dbReference type="ARBA" id="ARBA00022475"/>
    </source>
</evidence>
<organism evidence="23 24">
    <name type="scientific">Phenylobacterium soli</name>
    <dbReference type="NCBI Taxonomy" id="2170551"/>
    <lineage>
        <taxon>Bacteria</taxon>
        <taxon>Pseudomonadati</taxon>
        <taxon>Pseudomonadota</taxon>
        <taxon>Alphaproteobacteria</taxon>
        <taxon>Caulobacterales</taxon>
        <taxon>Caulobacteraceae</taxon>
        <taxon>Phenylobacterium</taxon>
    </lineage>
</organism>
<feature type="transmembrane region" description="Helical" evidence="22">
    <location>
        <begin position="194"/>
        <end position="221"/>
    </location>
</feature>
<keyword evidence="7 22" id="KW-0812">Transmembrane</keyword>
<name>A0A328ANA3_9CAUL</name>
<evidence type="ECO:0000256" key="11">
    <source>
        <dbReference type="ARBA" id="ARBA00023136"/>
    </source>
</evidence>
<evidence type="ECO:0000256" key="14">
    <source>
        <dbReference type="ARBA" id="ARBA00032370"/>
    </source>
</evidence>
<evidence type="ECO:0000313" key="23">
    <source>
        <dbReference type="EMBL" id="RAK56049.1"/>
    </source>
</evidence>
<dbReference type="InterPro" id="IPR001182">
    <property type="entry name" value="FtsW/RodA"/>
</dbReference>
<evidence type="ECO:0000256" key="6">
    <source>
        <dbReference type="ARBA" id="ARBA00022679"/>
    </source>
</evidence>
<feature type="transmembrane region" description="Helical" evidence="22">
    <location>
        <begin position="76"/>
        <end position="94"/>
    </location>
</feature>
<evidence type="ECO:0000256" key="10">
    <source>
        <dbReference type="ARBA" id="ARBA00022989"/>
    </source>
</evidence>
<keyword evidence="13" id="KW-0961">Cell wall biogenesis/degradation</keyword>
<evidence type="ECO:0000256" key="2">
    <source>
        <dbReference type="ARBA" id="ARBA00004752"/>
    </source>
</evidence>
<evidence type="ECO:0000256" key="5">
    <source>
        <dbReference type="ARBA" id="ARBA00022676"/>
    </source>
</evidence>
<evidence type="ECO:0000256" key="4">
    <source>
        <dbReference type="ARBA" id="ARBA00022618"/>
    </source>
</evidence>
<evidence type="ECO:0000256" key="18">
    <source>
        <dbReference type="ARBA" id="ARBA00041418"/>
    </source>
</evidence>
<evidence type="ECO:0000256" key="7">
    <source>
        <dbReference type="ARBA" id="ARBA00022692"/>
    </source>
</evidence>
<dbReference type="GO" id="GO:0008360">
    <property type="term" value="P:regulation of cell shape"/>
    <property type="evidence" value="ECO:0007669"/>
    <property type="project" value="UniProtKB-KW"/>
</dbReference>
<feature type="transmembrane region" description="Helical" evidence="22">
    <location>
        <begin position="161"/>
        <end position="182"/>
    </location>
</feature>
<evidence type="ECO:0000256" key="19">
    <source>
        <dbReference type="ARBA" id="ARBA00044770"/>
    </source>
</evidence>
<dbReference type="PANTHER" id="PTHR30474:SF2">
    <property type="entry name" value="PEPTIDOGLYCAN GLYCOSYLTRANSFERASE FTSW-RELATED"/>
    <property type="match status" value="1"/>
</dbReference>
<comment type="pathway">
    <text evidence="2">Cell wall biogenesis; peptidoglycan biosynthesis.</text>
</comment>
<evidence type="ECO:0000256" key="21">
    <source>
        <dbReference type="SAM" id="MobiDB-lite"/>
    </source>
</evidence>
<dbReference type="RefSeq" id="WP_111529797.1">
    <property type="nucleotide sequence ID" value="NZ_JBHRSG010000003.1"/>
</dbReference>
<sequence length="399" mass="42279">MTSATQPGSHHTSQAHAFPRSDRSPIGVWWWTVDRWMLGVIAVLIAIGVTLAFAASPAAAARMNVGDPFHFAVRQCVFAAGAVAILISVSMLEVQGVRRAAFFIWLAAIAVMIALPFLGHNAKGATRWLEFGGFSLQPSEFMKPALVILVAWMFAEGQKGAGVPGVSIAFGLYAVSVALLLIQPDVGQTVLITVAFGAAFWMAGVPLSWVMLLGGVAIAGLSSTYFLLPHVHARVEKFISPDSSDTHQVDAAAMAQAAGRLFGRGPGEGIMKRHVPDLHTDFIYSVGAEEFGLVFSLVLIALFAFVVVRGLYRAMKLSDPFEQVAAAGLFVLVGQQAFINIAVNLNMIPTKGMTLPFISYGGSSMLAMGLTLGMALALTRRRPGAYTPSEGLAKAGAFA</sequence>
<evidence type="ECO:0000256" key="17">
    <source>
        <dbReference type="ARBA" id="ARBA00041185"/>
    </source>
</evidence>
<feature type="compositionally biased region" description="Polar residues" evidence="21">
    <location>
        <begin position="1"/>
        <end position="15"/>
    </location>
</feature>
<feature type="transmembrane region" description="Helical" evidence="22">
    <location>
        <begin position="357"/>
        <end position="378"/>
    </location>
</feature>
<evidence type="ECO:0000256" key="22">
    <source>
        <dbReference type="SAM" id="Phobius"/>
    </source>
</evidence>
<dbReference type="OrthoDB" id="9768187at2"/>
<dbReference type="GO" id="GO:0071555">
    <property type="term" value="P:cell wall organization"/>
    <property type="evidence" value="ECO:0007669"/>
    <property type="project" value="UniProtKB-KW"/>
</dbReference>
<keyword evidence="12" id="KW-0131">Cell cycle</keyword>
<evidence type="ECO:0000256" key="8">
    <source>
        <dbReference type="ARBA" id="ARBA00022960"/>
    </source>
</evidence>
<proteinExistence type="inferred from homology"/>
<keyword evidence="6" id="KW-0808">Transferase</keyword>
<keyword evidence="5" id="KW-0328">Glycosyltransferase</keyword>
<comment type="similarity">
    <text evidence="16">Belongs to the SEDS family. FtsW subfamily.</text>
</comment>
<comment type="catalytic activity">
    <reaction evidence="20">
        <text>[GlcNAc-(1-&gt;4)-Mur2Ac(oyl-L-Ala-gamma-D-Glu-L-Lys-D-Ala-D-Ala)](n)-di-trans,octa-cis-undecaprenyl diphosphate + beta-D-GlcNAc-(1-&gt;4)-Mur2Ac(oyl-L-Ala-gamma-D-Glu-L-Lys-D-Ala-D-Ala)-di-trans,octa-cis-undecaprenyl diphosphate = [GlcNAc-(1-&gt;4)-Mur2Ac(oyl-L-Ala-gamma-D-Glu-L-Lys-D-Ala-D-Ala)](n+1)-di-trans,octa-cis-undecaprenyl diphosphate + di-trans,octa-cis-undecaprenyl diphosphate + H(+)</text>
        <dbReference type="Rhea" id="RHEA:23708"/>
        <dbReference type="Rhea" id="RHEA-COMP:9602"/>
        <dbReference type="Rhea" id="RHEA-COMP:9603"/>
        <dbReference type="ChEBI" id="CHEBI:15378"/>
        <dbReference type="ChEBI" id="CHEBI:58405"/>
        <dbReference type="ChEBI" id="CHEBI:60033"/>
        <dbReference type="ChEBI" id="CHEBI:78435"/>
        <dbReference type="EC" id="2.4.99.28"/>
    </reaction>
</comment>
<evidence type="ECO:0000256" key="1">
    <source>
        <dbReference type="ARBA" id="ARBA00004651"/>
    </source>
</evidence>
<feature type="transmembrane region" description="Helical" evidence="22">
    <location>
        <begin position="100"/>
        <end position="119"/>
    </location>
</feature>
<keyword evidence="9" id="KW-0573">Peptidoglycan synthesis</keyword>
<keyword evidence="11 22" id="KW-0472">Membrane</keyword>
<evidence type="ECO:0000256" key="13">
    <source>
        <dbReference type="ARBA" id="ARBA00023316"/>
    </source>
</evidence>
<dbReference type="Proteomes" id="UP000249254">
    <property type="component" value="Unassembled WGS sequence"/>
</dbReference>
<keyword evidence="4" id="KW-0132">Cell division</keyword>
<dbReference type="Pfam" id="PF01098">
    <property type="entry name" value="FTSW_RODA_SPOVE"/>
    <property type="match status" value="1"/>
</dbReference>
<dbReference type="GO" id="GO:0009252">
    <property type="term" value="P:peptidoglycan biosynthetic process"/>
    <property type="evidence" value="ECO:0007669"/>
    <property type="project" value="UniProtKB-KW"/>
</dbReference>
<dbReference type="EMBL" id="QFYQ01000001">
    <property type="protein sequence ID" value="RAK56049.1"/>
    <property type="molecule type" value="Genomic_DNA"/>
</dbReference>
<gene>
    <name evidence="23" type="primary">ftsW</name>
    <name evidence="23" type="ORF">DJ017_16800</name>
</gene>
<dbReference type="NCBIfam" id="TIGR02614">
    <property type="entry name" value="ftsW"/>
    <property type="match status" value="1"/>
</dbReference>
<dbReference type="AlphaFoldDB" id="A0A328ANA3"/>
<feature type="transmembrane region" description="Helical" evidence="22">
    <location>
        <begin position="324"/>
        <end position="345"/>
    </location>
</feature>
<evidence type="ECO:0000256" key="20">
    <source>
        <dbReference type="ARBA" id="ARBA00049902"/>
    </source>
</evidence>
<keyword evidence="3" id="KW-1003">Cell membrane</keyword>
<feature type="transmembrane region" description="Helical" evidence="22">
    <location>
        <begin position="291"/>
        <end position="312"/>
    </location>
</feature>
<comment type="subcellular location">
    <subcellularLocation>
        <location evidence="1">Cell membrane</location>
        <topology evidence="1">Multi-pass membrane protein</topology>
    </subcellularLocation>
</comment>
<dbReference type="EC" id="2.4.99.28" evidence="19"/>
<reference evidence="24" key="1">
    <citation type="submission" date="2018-05" db="EMBL/GenBank/DDBJ databases">
        <authorList>
            <person name="Li X."/>
        </authorList>
    </citation>
    <scope>NUCLEOTIDE SEQUENCE [LARGE SCALE GENOMIC DNA]</scope>
    <source>
        <strain evidence="24">LX32</strain>
    </source>
</reference>
<keyword evidence="24" id="KW-1185">Reference proteome</keyword>
<dbReference type="GO" id="GO:0032153">
    <property type="term" value="C:cell division site"/>
    <property type="evidence" value="ECO:0007669"/>
    <property type="project" value="TreeGrafter"/>
</dbReference>
<dbReference type="InterPro" id="IPR013437">
    <property type="entry name" value="FtsW"/>
</dbReference>
<evidence type="ECO:0000256" key="12">
    <source>
        <dbReference type="ARBA" id="ARBA00023306"/>
    </source>
</evidence>
<accession>A0A328ANA3</accession>
<keyword evidence="10 22" id="KW-1133">Transmembrane helix</keyword>
<comment type="caution">
    <text evidence="23">The sequence shown here is derived from an EMBL/GenBank/DDBJ whole genome shotgun (WGS) entry which is preliminary data.</text>
</comment>
<dbReference type="GO" id="GO:0015648">
    <property type="term" value="F:lipid-linked peptidoglycan transporter activity"/>
    <property type="evidence" value="ECO:0007669"/>
    <property type="project" value="TreeGrafter"/>
</dbReference>
<dbReference type="GO" id="GO:0008955">
    <property type="term" value="F:peptidoglycan glycosyltransferase activity"/>
    <property type="evidence" value="ECO:0007669"/>
    <property type="project" value="UniProtKB-EC"/>
</dbReference>
<dbReference type="GO" id="GO:0051301">
    <property type="term" value="P:cell division"/>
    <property type="evidence" value="ECO:0007669"/>
    <property type="project" value="UniProtKB-KW"/>
</dbReference>
<dbReference type="GO" id="GO:0005886">
    <property type="term" value="C:plasma membrane"/>
    <property type="evidence" value="ECO:0007669"/>
    <property type="project" value="UniProtKB-SubCell"/>
</dbReference>
<evidence type="ECO:0000256" key="16">
    <source>
        <dbReference type="ARBA" id="ARBA00038053"/>
    </source>
</evidence>
<evidence type="ECO:0000256" key="15">
    <source>
        <dbReference type="ARBA" id="ARBA00033270"/>
    </source>
</evidence>
<dbReference type="PANTHER" id="PTHR30474">
    <property type="entry name" value="CELL CYCLE PROTEIN"/>
    <property type="match status" value="1"/>
</dbReference>
<feature type="transmembrane region" description="Helical" evidence="22">
    <location>
        <begin position="36"/>
        <end position="55"/>
    </location>
</feature>